<dbReference type="Proteomes" id="UP000033451">
    <property type="component" value="Unassembled WGS sequence"/>
</dbReference>
<dbReference type="InterPro" id="IPR013785">
    <property type="entry name" value="Aldolase_TIM"/>
</dbReference>
<dbReference type="OrthoDB" id="9805177at2"/>
<organism evidence="7 8">
    <name type="scientific">Microbacterium ginsengisoli</name>
    <dbReference type="NCBI Taxonomy" id="400772"/>
    <lineage>
        <taxon>Bacteria</taxon>
        <taxon>Bacillati</taxon>
        <taxon>Actinomycetota</taxon>
        <taxon>Actinomycetes</taxon>
        <taxon>Micrococcales</taxon>
        <taxon>Microbacteriaceae</taxon>
        <taxon>Microbacterium</taxon>
    </lineage>
</organism>
<keyword evidence="4" id="KW-0456">Lyase</keyword>
<dbReference type="PANTHER" id="PTHR30246">
    <property type="entry name" value="2-KETO-3-DEOXY-6-PHOSPHOGLUCONATE ALDOLASE"/>
    <property type="match status" value="1"/>
</dbReference>
<dbReference type="CDD" id="cd00452">
    <property type="entry name" value="KDPG_aldolase"/>
    <property type="match status" value="1"/>
</dbReference>
<dbReference type="AlphaFoldDB" id="A0A0F0LSP4"/>
<reference evidence="6 9" key="2">
    <citation type="journal article" date="2018" name="Nat. Biotechnol.">
        <title>A standardized bacterial taxonomy based on genome phylogeny substantially revises the tree of life.</title>
        <authorList>
            <person name="Parks D.H."/>
            <person name="Chuvochina M."/>
            <person name="Waite D.W."/>
            <person name="Rinke C."/>
            <person name="Skarshewski A."/>
            <person name="Chaumeil P.A."/>
            <person name="Hugenholtz P."/>
        </authorList>
    </citation>
    <scope>NUCLEOTIDE SEQUENCE [LARGE SCALE GENOMIC DNA]</scope>
    <source>
        <strain evidence="6">UBA9152</strain>
    </source>
</reference>
<gene>
    <name evidence="7" type="primary">kdgA</name>
    <name evidence="6" type="ORF">DCP95_12430</name>
    <name evidence="7" type="ORF">RR49_01927</name>
</gene>
<accession>A0A0F0LSP4</accession>
<dbReference type="PANTHER" id="PTHR30246:SF1">
    <property type="entry name" value="2-DEHYDRO-3-DEOXY-6-PHOSPHOGALACTONATE ALDOLASE-RELATED"/>
    <property type="match status" value="1"/>
</dbReference>
<comment type="pathway">
    <text evidence="1">Carbohydrate acid metabolism.</text>
</comment>
<dbReference type="RefSeq" id="WP_045247826.1">
    <property type="nucleotide sequence ID" value="NZ_JBOFAV010000009.1"/>
</dbReference>
<dbReference type="EMBL" id="DMNG01000214">
    <property type="protein sequence ID" value="HAN25351.1"/>
    <property type="molecule type" value="Genomic_DNA"/>
</dbReference>
<evidence type="ECO:0000313" key="6">
    <source>
        <dbReference type="EMBL" id="HAN25351.1"/>
    </source>
</evidence>
<evidence type="ECO:0000256" key="2">
    <source>
        <dbReference type="ARBA" id="ARBA00006906"/>
    </source>
</evidence>
<reference evidence="7 8" key="1">
    <citation type="submission" date="2015-02" db="EMBL/GenBank/DDBJ databases">
        <title>Draft genome sequences of ten Microbacterium spp. with emphasis on heavy metal contaminated environments.</title>
        <authorList>
            <person name="Corretto E."/>
        </authorList>
    </citation>
    <scope>NUCLEOTIDE SEQUENCE [LARGE SCALE GENOMIC DNA]</scope>
    <source>
        <strain evidence="7 8">DSM 18659</strain>
    </source>
</reference>
<dbReference type="InterPro" id="IPR000887">
    <property type="entry name" value="Aldlse_KDPG_KHG"/>
</dbReference>
<evidence type="ECO:0000256" key="3">
    <source>
        <dbReference type="ARBA" id="ARBA00011233"/>
    </source>
</evidence>
<dbReference type="Gene3D" id="3.20.20.70">
    <property type="entry name" value="Aldolase class I"/>
    <property type="match status" value="1"/>
</dbReference>
<dbReference type="PATRIC" id="fig|400772.4.peg.1943"/>
<evidence type="ECO:0000256" key="4">
    <source>
        <dbReference type="ARBA" id="ARBA00023239"/>
    </source>
</evidence>
<dbReference type="EMBL" id="JYIY01000075">
    <property type="protein sequence ID" value="KJL36247.1"/>
    <property type="molecule type" value="Genomic_DNA"/>
</dbReference>
<dbReference type="STRING" id="400772.RR49_01927"/>
<name>A0A0F0LSP4_9MICO</name>
<evidence type="ECO:0000313" key="8">
    <source>
        <dbReference type="Proteomes" id="UP000033451"/>
    </source>
</evidence>
<dbReference type="GO" id="GO:0016829">
    <property type="term" value="F:lyase activity"/>
    <property type="evidence" value="ECO:0007669"/>
    <property type="project" value="UniProtKB-KW"/>
</dbReference>
<keyword evidence="8" id="KW-1185">Reference proteome</keyword>
<dbReference type="SUPFAM" id="SSF51569">
    <property type="entry name" value="Aldolase"/>
    <property type="match status" value="1"/>
</dbReference>
<sequence length="215" mass="21875">MLRKHEVLQAITGPGALLIIRLDSADEAIAVARAAVAGGIRALEVTLSVPDAFDVIHTLSTEFADDGVAVGAGTVLDEQAAFTAISAGARLLVSPNLNPNMIRLANRYQVATISGAFTPTEFVQTLEAGADIVKLFPTEIAGPDYLRTVLAPLPQTPVLPAGGATITNVGDWFAAGAIAVGVGSAITRAARPTGDVALVTRAAADLLAAISAARS</sequence>
<proteinExistence type="inferred from homology"/>
<protein>
    <submittedName>
        <fullName evidence="7">KHG/KDPG aldolase</fullName>
    </submittedName>
</protein>
<comment type="similarity">
    <text evidence="2">Belongs to the KHG/KDPG aldolase family.</text>
</comment>
<evidence type="ECO:0000256" key="5">
    <source>
        <dbReference type="ARBA" id="ARBA00023277"/>
    </source>
</evidence>
<evidence type="ECO:0000256" key="1">
    <source>
        <dbReference type="ARBA" id="ARBA00004761"/>
    </source>
</evidence>
<comment type="subunit">
    <text evidence="3">Homotrimer.</text>
</comment>
<dbReference type="Proteomes" id="UP000257479">
    <property type="component" value="Unassembled WGS sequence"/>
</dbReference>
<evidence type="ECO:0000313" key="7">
    <source>
        <dbReference type="EMBL" id="KJL36247.1"/>
    </source>
</evidence>
<dbReference type="Pfam" id="PF01081">
    <property type="entry name" value="Aldolase"/>
    <property type="match status" value="1"/>
</dbReference>
<comment type="caution">
    <text evidence="7">The sequence shown here is derived from an EMBL/GenBank/DDBJ whole genome shotgun (WGS) entry which is preliminary data.</text>
</comment>
<evidence type="ECO:0000313" key="9">
    <source>
        <dbReference type="Proteomes" id="UP000257479"/>
    </source>
</evidence>
<keyword evidence="5" id="KW-0119">Carbohydrate metabolism</keyword>